<feature type="transmembrane region" description="Helical" evidence="1">
    <location>
        <begin position="43"/>
        <end position="62"/>
    </location>
</feature>
<proteinExistence type="predicted"/>
<keyword evidence="1" id="KW-0812">Transmembrane</keyword>
<comment type="caution">
    <text evidence="2">The sequence shown here is derived from an EMBL/GenBank/DDBJ whole genome shotgun (WGS) entry which is preliminary data.</text>
</comment>
<accession>A0ABN3HCK1</accession>
<dbReference type="RefSeq" id="WP_346075601.1">
    <property type="nucleotide sequence ID" value="NZ_BAAARB010000005.1"/>
</dbReference>
<protein>
    <submittedName>
        <fullName evidence="2">Uncharacterized protein</fullName>
    </submittedName>
</protein>
<evidence type="ECO:0000313" key="3">
    <source>
        <dbReference type="Proteomes" id="UP001501170"/>
    </source>
</evidence>
<dbReference type="EMBL" id="BAAARB010000005">
    <property type="protein sequence ID" value="GAA2375889.1"/>
    <property type="molecule type" value="Genomic_DNA"/>
</dbReference>
<dbReference type="Proteomes" id="UP001501170">
    <property type="component" value="Unassembled WGS sequence"/>
</dbReference>
<name>A0ABN3HCK1_9ACTN</name>
<organism evidence="2 3">
    <name type="scientific">Gordonia cholesterolivorans</name>
    <dbReference type="NCBI Taxonomy" id="559625"/>
    <lineage>
        <taxon>Bacteria</taxon>
        <taxon>Bacillati</taxon>
        <taxon>Actinomycetota</taxon>
        <taxon>Actinomycetes</taxon>
        <taxon>Mycobacteriales</taxon>
        <taxon>Gordoniaceae</taxon>
        <taxon>Gordonia</taxon>
    </lineage>
</organism>
<gene>
    <name evidence="2" type="ORF">GCM10009855_13980</name>
</gene>
<keyword evidence="1" id="KW-0472">Membrane</keyword>
<evidence type="ECO:0000256" key="1">
    <source>
        <dbReference type="SAM" id="Phobius"/>
    </source>
</evidence>
<feature type="transmembrane region" description="Helical" evidence="1">
    <location>
        <begin position="103"/>
        <end position="126"/>
    </location>
</feature>
<feature type="transmembrane region" description="Helical" evidence="1">
    <location>
        <begin position="17"/>
        <end position="37"/>
    </location>
</feature>
<keyword evidence="1" id="KW-1133">Transmembrane helix</keyword>
<reference evidence="2 3" key="1">
    <citation type="journal article" date="2019" name="Int. J. Syst. Evol. Microbiol.">
        <title>The Global Catalogue of Microorganisms (GCM) 10K type strain sequencing project: providing services to taxonomists for standard genome sequencing and annotation.</title>
        <authorList>
            <consortium name="The Broad Institute Genomics Platform"/>
            <consortium name="The Broad Institute Genome Sequencing Center for Infectious Disease"/>
            <person name="Wu L."/>
            <person name="Ma J."/>
        </authorList>
    </citation>
    <scope>NUCLEOTIDE SEQUENCE [LARGE SCALE GENOMIC DNA]</scope>
    <source>
        <strain evidence="2 3">JCM 16227</strain>
    </source>
</reference>
<sequence length="220" mass="22544">MSNPQVHVNVQTGTGEILRIISTLLLFGGAGAVAWTVAQGPNAEMAASGLSMMIVMMIRLSYARGRIAIPKGGGADDFAATKNVIGQITAEYKTWMAKASMPVMALIAAAYAVGFLILRAGVAAALGVFSNLYIAAGSAAMIGALVVFPSLVPNMIRGLRDRGVVTDAPAVTAQPVVQAPVAPAQIAPPVAETPAPVPTASQPVKKVVVKKVVKKESDNA</sequence>
<evidence type="ECO:0000313" key="2">
    <source>
        <dbReference type="EMBL" id="GAA2375889.1"/>
    </source>
</evidence>
<keyword evidence="3" id="KW-1185">Reference proteome</keyword>
<feature type="transmembrane region" description="Helical" evidence="1">
    <location>
        <begin position="132"/>
        <end position="152"/>
    </location>
</feature>